<dbReference type="GO" id="GO:0032259">
    <property type="term" value="P:methylation"/>
    <property type="evidence" value="ECO:0007669"/>
    <property type="project" value="UniProtKB-KW"/>
</dbReference>
<dbReference type="RefSeq" id="WP_386434712.1">
    <property type="nucleotide sequence ID" value="NZ_JBHSBB010000022.1"/>
</dbReference>
<gene>
    <name evidence="4" type="ORF">ACFO3J_27490</name>
</gene>
<feature type="domain" description="Methyltransferase" evidence="3">
    <location>
        <begin position="56"/>
        <end position="152"/>
    </location>
</feature>
<keyword evidence="5" id="KW-1185">Reference proteome</keyword>
<proteinExistence type="predicted"/>
<name>A0ABV8HWF2_9ACTN</name>
<dbReference type="Proteomes" id="UP001595765">
    <property type="component" value="Unassembled WGS sequence"/>
</dbReference>
<keyword evidence="2" id="KW-0808">Transferase</keyword>
<evidence type="ECO:0000313" key="5">
    <source>
        <dbReference type="Proteomes" id="UP001595765"/>
    </source>
</evidence>
<dbReference type="PANTHER" id="PTHR43861:SF1">
    <property type="entry name" value="TRANS-ACONITATE 2-METHYLTRANSFERASE"/>
    <property type="match status" value="1"/>
</dbReference>
<evidence type="ECO:0000313" key="4">
    <source>
        <dbReference type="EMBL" id="MFC4035185.1"/>
    </source>
</evidence>
<dbReference type="SUPFAM" id="SSF53335">
    <property type="entry name" value="S-adenosyl-L-methionine-dependent methyltransferases"/>
    <property type="match status" value="1"/>
</dbReference>
<sequence>MENHQHHHHAGAEAAVEDDAAMVELLDLDGEVTHAYVTEVMSWIGELAADQPRRRIVDLGSGTGTGTFALARRFEEAEVIALDVSAHLLDHLRAKARDLGLTDRVRTVQADLDDAWPAIDAVDLVWASVSLHHMTDPDRVLADVFAALSPGGLLAVAEMDSFPRFLPDDLGDPGDLIGARPGLEARCHAAIAEEHAERLPHLGSDWTARLTGAGFTIEAERPFAIHLTPPLPAATGRYAQVFLRRLRSRLDSLLSADDLAALDTLIDSDGPGSVLRREDLTVRAARTVWVARRP</sequence>
<dbReference type="PANTHER" id="PTHR43861">
    <property type="entry name" value="TRANS-ACONITATE 2-METHYLTRANSFERASE-RELATED"/>
    <property type="match status" value="1"/>
</dbReference>
<keyword evidence="1 4" id="KW-0489">Methyltransferase</keyword>
<organism evidence="4 5">
    <name type="scientific">Streptomyces polygonati</name>
    <dbReference type="NCBI Taxonomy" id="1617087"/>
    <lineage>
        <taxon>Bacteria</taxon>
        <taxon>Bacillati</taxon>
        <taxon>Actinomycetota</taxon>
        <taxon>Actinomycetes</taxon>
        <taxon>Kitasatosporales</taxon>
        <taxon>Streptomycetaceae</taxon>
        <taxon>Streptomyces</taxon>
    </lineage>
</organism>
<dbReference type="InterPro" id="IPR029063">
    <property type="entry name" value="SAM-dependent_MTases_sf"/>
</dbReference>
<dbReference type="CDD" id="cd02440">
    <property type="entry name" value="AdoMet_MTases"/>
    <property type="match status" value="1"/>
</dbReference>
<evidence type="ECO:0000259" key="3">
    <source>
        <dbReference type="Pfam" id="PF13649"/>
    </source>
</evidence>
<dbReference type="GO" id="GO:0008168">
    <property type="term" value="F:methyltransferase activity"/>
    <property type="evidence" value="ECO:0007669"/>
    <property type="project" value="UniProtKB-KW"/>
</dbReference>
<dbReference type="Pfam" id="PF13649">
    <property type="entry name" value="Methyltransf_25"/>
    <property type="match status" value="1"/>
</dbReference>
<evidence type="ECO:0000256" key="1">
    <source>
        <dbReference type="ARBA" id="ARBA00022603"/>
    </source>
</evidence>
<dbReference type="InterPro" id="IPR041698">
    <property type="entry name" value="Methyltransf_25"/>
</dbReference>
<reference evidence="5" key="1">
    <citation type="journal article" date="2019" name="Int. J. Syst. Evol. Microbiol.">
        <title>The Global Catalogue of Microorganisms (GCM) 10K type strain sequencing project: providing services to taxonomists for standard genome sequencing and annotation.</title>
        <authorList>
            <consortium name="The Broad Institute Genomics Platform"/>
            <consortium name="The Broad Institute Genome Sequencing Center for Infectious Disease"/>
            <person name="Wu L."/>
            <person name="Ma J."/>
        </authorList>
    </citation>
    <scope>NUCLEOTIDE SEQUENCE [LARGE SCALE GENOMIC DNA]</scope>
    <source>
        <strain evidence="5">CGMCC 4.7237</strain>
    </source>
</reference>
<dbReference type="Gene3D" id="3.40.50.150">
    <property type="entry name" value="Vaccinia Virus protein VP39"/>
    <property type="match status" value="1"/>
</dbReference>
<comment type="caution">
    <text evidence="4">The sequence shown here is derived from an EMBL/GenBank/DDBJ whole genome shotgun (WGS) entry which is preliminary data.</text>
</comment>
<evidence type="ECO:0000256" key="2">
    <source>
        <dbReference type="ARBA" id="ARBA00022679"/>
    </source>
</evidence>
<protein>
    <submittedName>
        <fullName evidence="4">Class I SAM-dependent methyltransferase</fullName>
    </submittedName>
</protein>
<accession>A0ABV8HWF2</accession>
<dbReference type="EMBL" id="JBHSBB010000022">
    <property type="protein sequence ID" value="MFC4035185.1"/>
    <property type="molecule type" value="Genomic_DNA"/>
</dbReference>